<organism evidence="2 3">
    <name type="scientific">Petrolisthes manimaculis</name>
    <dbReference type="NCBI Taxonomy" id="1843537"/>
    <lineage>
        <taxon>Eukaryota</taxon>
        <taxon>Metazoa</taxon>
        <taxon>Ecdysozoa</taxon>
        <taxon>Arthropoda</taxon>
        <taxon>Crustacea</taxon>
        <taxon>Multicrustacea</taxon>
        <taxon>Malacostraca</taxon>
        <taxon>Eumalacostraca</taxon>
        <taxon>Eucarida</taxon>
        <taxon>Decapoda</taxon>
        <taxon>Pleocyemata</taxon>
        <taxon>Anomura</taxon>
        <taxon>Galatheoidea</taxon>
        <taxon>Porcellanidae</taxon>
        <taxon>Petrolisthes</taxon>
    </lineage>
</organism>
<keyword evidence="1" id="KW-0732">Signal</keyword>
<dbReference type="EMBL" id="JAWZYT010002970">
    <property type="protein sequence ID" value="KAK4300903.1"/>
    <property type="molecule type" value="Genomic_DNA"/>
</dbReference>
<name>A0AAE1TW85_9EUCA</name>
<evidence type="ECO:0000313" key="3">
    <source>
        <dbReference type="Proteomes" id="UP001292094"/>
    </source>
</evidence>
<protein>
    <submittedName>
        <fullName evidence="2">Uncharacterized protein</fullName>
    </submittedName>
</protein>
<evidence type="ECO:0000313" key="2">
    <source>
        <dbReference type="EMBL" id="KAK4300903.1"/>
    </source>
</evidence>
<feature type="signal peptide" evidence="1">
    <location>
        <begin position="1"/>
        <end position="16"/>
    </location>
</feature>
<evidence type="ECO:0000256" key="1">
    <source>
        <dbReference type="SAM" id="SignalP"/>
    </source>
</evidence>
<reference evidence="2" key="1">
    <citation type="submission" date="2023-11" db="EMBL/GenBank/DDBJ databases">
        <title>Genome assemblies of two species of porcelain crab, Petrolisthes cinctipes and Petrolisthes manimaculis (Anomura: Porcellanidae).</title>
        <authorList>
            <person name="Angst P."/>
        </authorList>
    </citation>
    <scope>NUCLEOTIDE SEQUENCE</scope>
    <source>
        <strain evidence="2">PB745_02</strain>
        <tissue evidence="2">Gill</tissue>
    </source>
</reference>
<feature type="chain" id="PRO_5042023993" evidence="1">
    <location>
        <begin position="17"/>
        <end position="177"/>
    </location>
</feature>
<accession>A0AAE1TW85</accession>
<dbReference type="Proteomes" id="UP001292094">
    <property type="component" value="Unassembled WGS sequence"/>
</dbReference>
<dbReference type="AlphaFoldDB" id="A0AAE1TW85"/>
<keyword evidence="3" id="KW-1185">Reference proteome</keyword>
<sequence>MQRVVILLSAMGVALAAVSIPLHSPHLSKDDAQNNTRGHFGSSAARLLTQFRNITAEREVSRGHSLVSLLHILGYSKEDVNNMVTTVENTGEQIYKKLTPKERLRLETAGIDFLKMINNVKFEMNTALKHLATMKSAVYHHLNPQTQQIVDAVQQASTKPFVTNQYYKDELQYSSHL</sequence>
<proteinExistence type="predicted"/>
<gene>
    <name evidence="2" type="ORF">Pmani_026928</name>
</gene>
<comment type="caution">
    <text evidence="2">The sequence shown here is derived from an EMBL/GenBank/DDBJ whole genome shotgun (WGS) entry which is preliminary data.</text>
</comment>